<comment type="subcellular location">
    <subcellularLocation>
        <location evidence="1">Secreted</location>
    </subcellularLocation>
</comment>
<reference evidence="5" key="2">
    <citation type="submission" date="2020-09" db="EMBL/GenBank/DDBJ databases">
        <authorList>
            <person name="Sun Q."/>
            <person name="Ohkuma M."/>
        </authorList>
    </citation>
    <scope>NUCLEOTIDE SEQUENCE</scope>
    <source>
        <strain evidence="5">JCM 3131</strain>
    </source>
</reference>
<dbReference type="AlphaFoldDB" id="A0A918BAS7"/>
<accession>A0A918BAS7</accession>
<sequence length="585" mass="63995">MQRHHRESYYVVDEGRILEFGKGRFENGRFRAGQAVARVPTAAEQQLAFRFSRFGREKGVQLDEALRAKLAEAMTTAGGGADDPDSDAPGPGGTPGAAVPAGYTYLGQFVDHDLTLDRTQVGLGEPVPVEELLQGRSPTLDLDSLYGLGPHHAGSARFYEPDGHLAMGTTLGVPFPPELPPANTDQKGFDLPRAGETAGGTRADKRAALIPDARNDENLAVAQLHLAFIRFHNRVTDRLAERGVPEPLLFHAARDTVVKHYQWMLRTDFLPRVVDPEIVQRVFARGRRHFEVPGRTRPGDLPTMPIEFSVAAYRFGHSMIRTAYQWNSVFRAGGPGPAAGLGALFRFSGTAGNLNPAPDPDDPDDLSDLDDPDAGEGLRLPSNWIADWRRFFDFGEADRDDLVVPRGEFNITKRIDTLLVDPLAALPTGTFDGRGRPAPPPVQRNLAFRNLTRAAMVELSTGPQLAAQMGIEPLTEAQILQGDGGAVLDGLTPTEREQLVTHTPLWFYVLREAEVNERHPGRLTGVGGTLVAEVFHRAMEGSRVSIVKHPGWRPSLPSHHLGSFTMTDLLLFAFEEDAELLNPLG</sequence>
<dbReference type="GO" id="GO:0004601">
    <property type="term" value="F:peroxidase activity"/>
    <property type="evidence" value="ECO:0007669"/>
    <property type="project" value="InterPro"/>
</dbReference>
<evidence type="ECO:0000313" key="5">
    <source>
        <dbReference type="EMBL" id="GGQ46528.1"/>
    </source>
</evidence>
<dbReference type="PANTHER" id="PTHR11475:SF4">
    <property type="entry name" value="CHORION PEROXIDASE"/>
    <property type="match status" value="1"/>
</dbReference>
<evidence type="ECO:0000256" key="3">
    <source>
        <dbReference type="ARBA" id="ARBA00023180"/>
    </source>
</evidence>
<evidence type="ECO:0000256" key="4">
    <source>
        <dbReference type="SAM" id="MobiDB-lite"/>
    </source>
</evidence>
<name>A0A918BAS7_9ACTN</name>
<protein>
    <submittedName>
        <fullName evidence="5">Myeloperoxidase</fullName>
    </submittedName>
</protein>
<feature type="region of interest" description="Disordered" evidence="4">
    <location>
        <begin position="76"/>
        <end position="99"/>
    </location>
</feature>
<dbReference type="PANTHER" id="PTHR11475">
    <property type="entry name" value="OXIDASE/PEROXIDASE"/>
    <property type="match status" value="1"/>
</dbReference>
<evidence type="ECO:0000256" key="2">
    <source>
        <dbReference type="ARBA" id="ARBA00022525"/>
    </source>
</evidence>
<dbReference type="InterPro" id="IPR037120">
    <property type="entry name" value="Haem_peroxidase_sf_animal"/>
</dbReference>
<dbReference type="GO" id="GO:0005576">
    <property type="term" value="C:extracellular region"/>
    <property type="evidence" value="ECO:0007669"/>
    <property type="project" value="UniProtKB-SubCell"/>
</dbReference>
<keyword evidence="2" id="KW-0964">Secreted</keyword>
<dbReference type="InterPro" id="IPR019791">
    <property type="entry name" value="Haem_peroxidase_animal"/>
</dbReference>
<dbReference type="GO" id="GO:0020037">
    <property type="term" value="F:heme binding"/>
    <property type="evidence" value="ECO:0007669"/>
    <property type="project" value="InterPro"/>
</dbReference>
<dbReference type="GO" id="GO:0006979">
    <property type="term" value="P:response to oxidative stress"/>
    <property type="evidence" value="ECO:0007669"/>
    <property type="project" value="InterPro"/>
</dbReference>
<organism evidence="5 6">
    <name type="scientific">Streptomyces ruber</name>
    <dbReference type="NCBI Taxonomy" id="83378"/>
    <lineage>
        <taxon>Bacteria</taxon>
        <taxon>Bacillati</taxon>
        <taxon>Actinomycetota</taxon>
        <taxon>Actinomycetes</taxon>
        <taxon>Kitasatosporales</taxon>
        <taxon>Streptomycetaceae</taxon>
        <taxon>Streptomyces</taxon>
    </lineage>
</organism>
<dbReference type="RefSeq" id="WP_189215787.1">
    <property type="nucleotide sequence ID" value="NZ_BMQK01000002.1"/>
</dbReference>
<gene>
    <name evidence="5" type="ORF">GCM10010145_14120</name>
</gene>
<proteinExistence type="predicted"/>
<keyword evidence="3" id="KW-0325">Glycoprotein</keyword>
<dbReference type="EMBL" id="BMQK01000002">
    <property type="protein sequence ID" value="GGQ46528.1"/>
    <property type="molecule type" value="Genomic_DNA"/>
</dbReference>
<reference evidence="5" key="1">
    <citation type="journal article" date="2014" name="Int. J. Syst. Evol. Microbiol.">
        <title>Complete genome sequence of Corynebacterium casei LMG S-19264T (=DSM 44701T), isolated from a smear-ripened cheese.</title>
        <authorList>
            <consortium name="US DOE Joint Genome Institute (JGI-PGF)"/>
            <person name="Walter F."/>
            <person name="Albersmeier A."/>
            <person name="Kalinowski J."/>
            <person name="Ruckert C."/>
        </authorList>
    </citation>
    <scope>NUCLEOTIDE SEQUENCE</scope>
    <source>
        <strain evidence="5">JCM 3131</strain>
    </source>
</reference>
<dbReference type="InterPro" id="IPR010255">
    <property type="entry name" value="Haem_peroxidase_sf"/>
</dbReference>
<dbReference type="CDD" id="cd09819">
    <property type="entry name" value="An_peroxidase_bacterial_1"/>
    <property type="match status" value="1"/>
</dbReference>
<dbReference type="Proteomes" id="UP000620156">
    <property type="component" value="Unassembled WGS sequence"/>
</dbReference>
<dbReference type="SUPFAM" id="SSF48113">
    <property type="entry name" value="Heme-dependent peroxidases"/>
    <property type="match status" value="1"/>
</dbReference>
<dbReference type="PROSITE" id="PS50292">
    <property type="entry name" value="PEROXIDASE_3"/>
    <property type="match status" value="1"/>
</dbReference>
<keyword evidence="6" id="KW-1185">Reference proteome</keyword>
<comment type="caution">
    <text evidence="5">The sequence shown here is derived from an EMBL/GenBank/DDBJ whole genome shotgun (WGS) entry which is preliminary data.</text>
</comment>
<feature type="region of interest" description="Disordered" evidence="4">
    <location>
        <begin position="352"/>
        <end position="375"/>
    </location>
</feature>
<evidence type="ECO:0000256" key="1">
    <source>
        <dbReference type="ARBA" id="ARBA00004613"/>
    </source>
</evidence>
<dbReference type="Gene3D" id="1.10.640.10">
    <property type="entry name" value="Haem peroxidase domain superfamily, animal type"/>
    <property type="match status" value="1"/>
</dbReference>
<dbReference type="Pfam" id="PF03098">
    <property type="entry name" value="An_peroxidase"/>
    <property type="match status" value="1"/>
</dbReference>
<feature type="compositionally biased region" description="Acidic residues" evidence="4">
    <location>
        <begin position="359"/>
        <end position="374"/>
    </location>
</feature>
<evidence type="ECO:0000313" key="6">
    <source>
        <dbReference type="Proteomes" id="UP000620156"/>
    </source>
</evidence>